<reference evidence="1 2" key="1">
    <citation type="submission" date="2011-06" db="EMBL/GenBank/DDBJ databases">
        <authorList>
            <person name="Harkins D.M."/>
            <person name="Madupu R."/>
            <person name="Durkin A.S."/>
            <person name="Torralba M."/>
            <person name="Methe B."/>
            <person name="Sutton G.G."/>
            <person name="Nelson K.E."/>
        </authorList>
    </citation>
    <scope>NUCLEOTIDE SEQUENCE [LARGE SCALE GENOMIC DNA]</scope>
    <source>
        <strain evidence="1 2">SK1060</strain>
    </source>
</reference>
<evidence type="ECO:0000313" key="1">
    <source>
        <dbReference type="EMBL" id="EGV10789.1"/>
    </source>
</evidence>
<evidence type="ECO:0000313" key="2">
    <source>
        <dbReference type="Proteomes" id="UP000003287"/>
    </source>
</evidence>
<gene>
    <name evidence="1" type="ORF">HMPREF1042_0245</name>
</gene>
<dbReference type="AlphaFoldDB" id="F9P451"/>
<accession>F9P451</accession>
<protein>
    <submittedName>
        <fullName evidence="1">Uncharacterized protein</fullName>
    </submittedName>
</protein>
<sequence>MKDVTVYLYQNLQTLNQFIKEKNTNFEIYFLFLIKSFL</sequence>
<organism evidence="1 2">
    <name type="scientific">Streptococcus constellatus subsp. pharyngis SK1060 = CCUG 46377</name>
    <dbReference type="NCBI Taxonomy" id="1035184"/>
    <lineage>
        <taxon>Bacteria</taxon>
        <taxon>Bacillati</taxon>
        <taxon>Bacillota</taxon>
        <taxon>Bacilli</taxon>
        <taxon>Lactobacillales</taxon>
        <taxon>Streptococcaceae</taxon>
        <taxon>Streptococcus</taxon>
        <taxon>Streptococcus anginosus group</taxon>
    </lineage>
</organism>
<dbReference type="Proteomes" id="UP000003287">
    <property type="component" value="Unassembled WGS sequence"/>
</dbReference>
<proteinExistence type="predicted"/>
<name>F9P451_STRCV</name>
<dbReference type="EMBL" id="AFUP01000001">
    <property type="protein sequence ID" value="EGV10789.1"/>
    <property type="molecule type" value="Genomic_DNA"/>
</dbReference>